<feature type="signal peptide" evidence="1">
    <location>
        <begin position="1"/>
        <end position="24"/>
    </location>
</feature>
<feature type="chain" id="PRO_5043665636" description="Cathepsin propeptide inhibitor domain-containing protein" evidence="1">
    <location>
        <begin position="25"/>
        <end position="138"/>
    </location>
</feature>
<dbReference type="Proteomes" id="UP001457282">
    <property type="component" value="Unassembled WGS sequence"/>
</dbReference>
<dbReference type="InterPro" id="IPR013201">
    <property type="entry name" value="Prot_inhib_I29"/>
</dbReference>
<keyword evidence="4" id="KW-1185">Reference proteome</keyword>
<dbReference type="Gene3D" id="1.10.287.2250">
    <property type="match status" value="1"/>
</dbReference>
<organism evidence="3 4">
    <name type="scientific">Rubus argutus</name>
    <name type="common">Southern blackberry</name>
    <dbReference type="NCBI Taxonomy" id="59490"/>
    <lineage>
        <taxon>Eukaryota</taxon>
        <taxon>Viridiplantae</taxon>
        <taxon>Streptophyta</taxon>
        <taxon>Embryophyta</taxon>
        <taxon>Tracheophyta</taxon>
        <taxon>Spermatophyta</taxon>
        <taxon>Magnoliopsida</taxon>
        <taxon>eudicotyledons</taxon>
        <taxon>Gunneridae</taxon>
        <taxon>Pentapetalae</taxon>
        <taxon>rosids</taxon>
        <taxon>fabids</taxon>
        <taxon>Rosales</taxon>
        <taxon>Rosaceae</taxon>
        <taxon>Rosoideae</taxon>
        <taxon>Rosoideae incertae sedis</taxon>
        <taxon>Rubus</taxon>
    </lineage>
</organism>
<feature type="domain" description="Cathepsin propeptide inhibitor" evidence="2">
    <location>
        <begin position="48"/>
        <end position="77"/>
    </location>
</feature>
<evidence type="ECO:0000256" key="1">
    <source>
        <dbReference type="SAM" id="SignalP"/>
    </source>
</evidence>
<protein>
    <recommendedName>
        <fullName evidence="2">Cathepsin propeptide inhibitor domain-containing protein</fullName>
    </recommendedName>
</protein>
<accession>A0AAW1X8R4</accession>
<name>A0AAW1X8R4_RUBAR</name>
<dbReference type="Pfam" id="PF08246">
    <property type="entry name" value="Inhibitor_I29"/>
    <property type="match status" value="1"/>
</dbReference>
<proteinExistence type="predicted"/>
<reference evidence="3 4" key="1">
    <citation type="journal article" date="2023" name="G3 (Bethesda)">
        <title>A chromosome-length genome assembly and annotation of blackberry (Rubus argutus, cv. 'Hillquist').</title>
        <authorList>
            <person name="Bruna T."/>
            <person name="Aryal R."/>
            <person name="Dudchenko O."/>
            <person name="Sargent D.J."/>
            <person name="Mead D."/>
            <person name="Buti M."/>
            <person name="Cavallini A."/>
            <person name="Hytonen T."/>
            <person name="Andres J."/>
            <person name="Pham M."/>
            <person name="Weisz D."/>
            <person name="Mascagni F."/>
            <person name="Usai G."/>
            <person name="Natali L."/>
            <person name="Bassil N."/>
            <person name="Fernandez G.E."/>
            <person name="Lomsadze A."/>
            <person name="Armour M."/>
            <person name="Olukolu B."/>
            <person name="Poorten T."/>
            <person name="Britton C."/>
            <person name="Davik J."/>
            <person name="Ashrafi H."/>
            <person name="Aiden E.L."/>
            <person name="Borodovsky M."/>
            <person name="Worthington M."/>
        </authorList>
    </citation>
    <scope>NUCLEOTIDE SEQUENCE [LARGE SCALE GENOMIC DNA]</scope>
    <source>
        <strain evidence="3">PI 553951</strain>
    </source>
</reference>
<evidence type="ECO:0000313" key="3">
    <source>
        <dbReference type="EMBL" id="KAK9932770.1"/>
    </source>
</evidence>
<sequence>MTFLSKKLLLFIIIILVETLAVLGSSSSPVLPSPEGKNESMVNITQMFEEWIVENGRVYSDSSEKARRFEIFKATIQRRRRPYRYYLPPSAFLSYNETESCVELLPMEMWPREEVQKRNNTMLGQIVYRLLKRERVLN</sequence>
<evidence type="ECO:0000259" key="2">
    <source>
        <dbReference type="Pfam" id="PF08246"/>
    </source>
</evidence>
<comment type="caution">
    <text evidence="3">The sequence shown here is derived from an EMBL/GenBank/DDBJ whole genome shotgun (WGS) entry which is preliminary data.</text>
</comment>
<dbReference type="EMBL" id="JBEDUW010000004">
    <property type="protein sequence ID" value="KAK9932770.1"/>
    <property type="molecule type" value="Genomic_DNA"/>
</dbReference>
<gene>
    <name evidence="3" type="ORF">M0R45_019992</name>
</gene>
<keyword evidence="1" id="KW-0732">Signal</keyword>
<evidence type="ECO:0000313" key="4">
    <source>
        <dbReference type="Proteomes" id="UP001457282"/>
    </source>
</evidence>
<dbReference type="AlphaFoldDB" id="A0AAW1X8R4"/>